<dbReference type="Gene3D" id="1.10.238.10">
    <property type="entry name" value="EF-hand"/>
    <property type="match status" value="1"/>
</dbReference>
<feature type="transmembrane region" description="Helical" evidence="7">
    <location>
        <begin position="211"/>
        <end position="240"/>
    </location>
</feature>
<dbReference type="InterPro" id="IPR010920">
    <property type="entry name" value="LSM_dom_sf"/>
</dbReference>
<evidence type="ECO:0000256" key="1">
    <source>
        <dbReference type="ARBA" id="ARBA00004370"/>
    </source>
</evidence>
<feature type="compositionally biased region" description="Polar residues" evidence="6">
    <location>
        <begin position="26"/>
        <end position="42"/>
    </location>
</feature>
<accession>A0ABR3A3M0</accession>
<evidence type="ECO:0000259" key="8">
    <source>
        <dbReference type="PROSITE" id="PS50222"/>
    </source>
</evidence>
<evidence type="ECO:0000313" key="9">
    <source>
        <dbReference type="EMBL" id="KAL0067904.1"/>
    </source>
</evidence>
<protein>
    <recommendedName>
        <fullName evidence="8">EF-hand domain-containing protein</fullName>
    </recommendedName>
</protein>
<evidence type="ECO:0000256" key="2">
    <source>
        <dbReference type="ARBA" id="ARBA00022692"/>
    </source>
</evidence>
<feature type="transmembrane region" description="Helical" evidence="7">
    <location>
        <begin position="356"/>
        <end position="378"/>
    </location>
</feature>
<dbReference type="SUPFAM" id="SSF50182">
    <property type="entry name" value="Sm-like ribonucleoproteins"/>
    <property type="match status" value="1"/>
</dbReference>
<dbReference type="InterPro" id="IPR011992">
    <property type="entry name" value="EF-hand-dom_pair"/>
</dbReference>
<dbReference type="PANTHER" id="PTHR31323">
    <property type="entry name" value="MECHANOSENSITIVE ION CHANNEL PROTEIN MSY2"/>
    <property type="match status" value="1"/>
</dbReference>
<dbReference type="Proteomes" id="UP001437256">
    <property type="component" value="Unassembled WGS sequence"/>
</dbReference>
<feature type="compositionally biased region" description="Acidic residues" evidence="6">
    <location>
        <begin position="166"/>
        <end position="180"/>
    </location>
</feature>
<feature type="compositionally biased region" description="Basic and acidic residues" evidence="6">
    <location>
        <begin position="7"/>
        <end position="20"/>
    </location>
</feature>
<dbReference type="InterPro" id="IPR058650">
    <property type="entry name" value="Msy1/2-like"/>
</dbReference>
<evidence type="ECO:0000313" key="10">
    <source>
        <dbReference type="Proteomes" id="UP001437256"/>
    </source>
</evidence>
<gene>
    <name evidence="9" type="ORF">AAF712_005072</name>
</gene>
<evidence type="ECO:0000256" key="7">
    <source>
        <dbReference type="SAM" id="Phobius"/>
    </source>
</evidence>
<dbReference type="Pfam" id="PF25886">
    <property type="entry name" value="Msy1"/>
    <property type="match status" value="1"/>
</dbReference>
<organism evidence="9 10">
    <name type="scientific">Marasmius tenuissimus</name>
    <dbReference type="NCBI Taxonomy" id="585030"/>
    <lineage>
        <taxon>Eukaryota</taxon>
        <taxon>Fungi</taxon>
        <taxon>Dikarya</taxon>
        <taxon>Basidiomycota</taxon>
        <taxon>Agaricomycotina</taxon>
        <taxon>Agaricomycetes</taxon>
        <taxon>Agaricomycetidae</taxon>
        <taxon>Agaricales</taxon>
        <taxon>Marasmiineae</taxon>
        <taxon>Marasmiaceae</taxon>
        <taxon>Marasmius</taxon>
    </lineage>
</organism>
<keyword evidence="5 7" id="KW-0472">Membrane</keyword>
<feature type="compositionally biased region" description="Basic residues" evidence="6">
    <location>
        <begin position="1050"/>
        <end position="1060"/>
    </location>
</feature>
<evidence type="ECO:0000256" key="5">
    <source>
        <dbReference type="ARBA" id="ARBA00023136"/>
    </source>
</evidence>
<feature type="compositionally biased region" description="Polar residues" evidence="6">
    <location>
        <begin position="549"/>
        <end position="564"/>
    </location>
</feature>
<dbReference type="SUPFAM" id="SSF47473">
    <property type="entry name" value="EF-hand"/>
    <property type="match status" value="1"/>
</dbReference>
<evidence type="ECO:0000256" key="6">
    <source>
        <dbReference type="SAM" id="MobiDB-lite"/>
    </source>
</evidence>
<feature type="region of interest" description="Disordered" evidence="6">
    <location>
        <begin position="1"/>
        <end position="180"/>
    </location>
</feature>
<dbReference type="InterPro" id="IPR018247">
    <property type="entry name" value="EF_Hand_1_Ca_BS"/>
</dbReference>
<sequence>MAPTAPEARRLRPSRPDHLPIPDPLLSTSTEDLGASQGSVTSAPPYRAQPSASNTNLNELFVNSPYSEYPPSPAYRSRVDMHDEEDRNDVHDEKRGHDDHDDPQGMSEKPKVRYMEPKTERAASPVYHNQPPAVPNHPSLPSVPPFTVPRPYASGTGSGPPSTIGTDEEDDGIEDSDYDWSGEEDLVGEETKMEEKFGVKAKKKGWSFKRIVTLLFSTLIGSTLLAAILVTPAILIHFFWYKPNPTEYRLRVKKNVQAWSFWAAANLLVSWYLAFIIDLVPGVALSLLSLIWGHVSEQAKSRVELYNSVKNTIKPAFYAASAWVSWVIIFDGIFHLHNQGDNGSEEDYTGRVYQVMAFLFFLVLVFCIQKMLSHAIAFQFHRTAFKERLDELGNALKVIEKLRDYRPKYDTTSRGWKTRSGGGWRTPLWGSTPIMEKDHYEWFGSSTTKGKHTRDNTMAGGHSKETTAVSRSWEDGAEADTEGEGSNRPSRKSTLDKERDAKGKKRASGSSWAVLSGRRQPTVDDTPENKSYTPPKLNVPSDSPERQDSPSGTSPVAHTPTGNTPILEHRYPPSIGHDYARPYSPSPARPGFGTPRPGHTEDATETLAAAARALKTAVLHDARNIKGKEQTNDILGIGWIGNSTDAKRLARAIFYKFRPPHVHRKYLLPPDFTPAFSSTRSTNPSSSEDIETPIGFDNVSPEVQAAFRVFDKDNNGDISRSEIKTTLIRVYRERRALARSMRDVNHALETLDKILGFFAAAIVFFISLQVFGVEIESSLSSIYTLAIAASFIFKNAASNAFDAIMFLFVTHPFDTGDRVFVGEENLIVKKMGLFATVFTRVDGTESYFFNSQLFNMFITNIRRSPKQFESCAIQIAWDTPLETIDALESCMNQWLSTEENRWFEPATSIMLQNIRYQKYLEITIGMPHNSNWQDWGLRVARKTAFHAAVNYYCRQLGITGHEAPLPVVWADNESGTYVPGSPPASPYLYGDSPAVSKDDISIVVEGSQDGIADDNKVGESLQPPASPLGVAPSSPTLGFKPPASAAAQLRARKSKGRKAIMRGMDA</sequence>
<keyword evidence="2 7" id="KW-0812">Transmembrane</keyword>
<dbReference type="PANTHER" id="PTHR31323:SF1">
    <property type="entry name" value="MECHANOSENSITIVE ION CHANNEL PROTEIN"/>
    <property type="match status" value="1"/>
</dbReference>
<evidence type="ECO:0000256" key="4">
    <source>
        <dbReference type="ARBA" id="ARBA00022989"/>
    </source>
</evidence>
<feature type="domain" description="EF-hand" evidence="8">
    <location>
        <begin position="698"/>
        <end position="733"/>
    </location>
</feature>
<dbReference type="InterPro" id="IPR006685">
    <property type="entry name" value="MscS_channel_2nd"/>
</dbReference>
<dbReference type="InterPro" id="IPR002048">
    <property type="entry name" value="EF_hand_dom"/>
</dbReference>
<comment type="subcellular location">
    <subcellularLocation>
        <location evidence="1">Membrane</location>
    </subcellularLocation>
</comment>
<dbReference type="PROSITE" id="PS00018">
    <property type="entry name" value="EF_HAND_1"/>
    <property type="match status" value="1"/>
</dbReference>
<reference evidence="9 10" key="1">
    <citation type="submission" date="2024-05" db="EMBL/GenBank/DDBJ databases">
        <title>A draft genome resource for the thread blight pathogen Marasmius tenuissimus strain MS-2.</title>
        <authorList>
            <person name="Yulfo-Soto G.E."/>
            <person name="Baruah I.K."/>
            <person name="Amoako-Attah I."/>
            <person name="Bukari Y."/>
            <person name="Meinhardt L.W."/>
            <person name="Bailey B.A."/>
            <person name="Cohen S.P."/>
        </authorList>
    </citation>
    <scope>NUCLEOTIDE SEQUENCE [LARGE SCALE GENOMIC DNA]</scope>
    <source>
        <strain evidence="9 10">MS-2</strain>
    </source>
</reference>
<feature type="transmembrane region" description="Helical" evidence="7">
    <location>
        <begin position="316"/>
        <end position="336"/>
    </location>
</feature>
<feature type="region of interest" description="Disordered" evidence="6">
    <location>
        <begin position="1011"/>
        <end position="1066"/>
    </location>
</feature>
<evidence type="ECO:0000256" key="3">
    <source>
        <dbReference type="ARBA" id="ARBA00022837"/>
    </source>
</evidence>
<dbReference type="Gene3D" id="2.30.30.60">
    <property type="match status" value="1"/>
</dbReference>
<dbReference type="Pfam" id="PF00924">
    <property type="entry name" value="MS_channel_2nd"/>
    <property type="match status" value="1"/>
</dbReference>
<feature type="compositionally biased region" description="Basic and acidic residues" evidence="6">
    <location>
        <begin position="77"/>
        <end position="121"/>
    </location>
</feature>
<name>A0ABR3A3M0_9AGAR</name>
<feature type="region of interest" description="Disordered" evidence="6">
    <location>
        <begin position="445"/>
        <end position="601"/>
    </location>
</feature>
<comment type="caution">
    <text evidence="9">The sequence shown here is derived from an EMBL/GenBank/DDBJ whole genome shotgun (WGS) entry which is preliminary data.</text>
</comment>
<dbReference type="EMBL" id="JBBXMP010000022">
    <property type="protein sequence ID" value="KAL0067904.1"/>
    <property type="molecule type" value="Genomic_DNA"/>
</dbReference>
<dbReference type="PROSITE" id="PS50222">
    <property type="entry name" value="EF_HAND_2"/>
    <property type="match status" value="1"/>
</dbReference>
<feature type="transmembrane region" description="Helical" evidence="7">
    <location>
        <begin position="754"/>
        <end position="772"/>
    </location>
</feature>
<proteinExistence type="predicted"/>
<keyword evidence="3" id="KW-0106">Calcium</keyword>
<feature type="transmembrane region" description="Helical" evidence="7">
    <location>
        <begin position="269"/>
        <end position="295"/>
    </location>
</feature>
<keyword evidence="4 7" id="KW-1133">Transmembrane helix</keyword>
<keyword evidence="10" id="KW-1185">Reference proteome</keyword>
<dbReference type="InterPro" id="IPR023408">
    <property type="entry name" value="MscS_beta-dom_sf"/>
</dbReference>
<dbReference type="SMART" id="SM00054">
    <property type="entry name" value="EFh"/>
    <property type="match status" value="1"/>
</dbReference>